<evidence type="ECO:0000313" key="3">
    <source>
        <dbReference type="EMBL" id="MEC3860244.1"/>
    </source>
</evidence>
<feature type="transmembrane region" description="Helical" evidence="1">
    <location>
        <begin position="12"/>
        <end position="30"/>
    </location>
</feature>
<evidence type="ECO:0000313" key="4">
    <source>
        <dbReference type="Proteomes" id="UP001348149"/>
    </source>
</evidence>
<name>A0ABU6HEZ4_9RHOB</name>
<keyword evidence="1" id="KW-1133">Transmembrane helix</keyword>
<evidence type="ECO:0000259" key="2">
    <source>
        <dbReference type="Pfam" id="PF13400"/>
    </source>
</evidence>
<keyword evidence="4" id="KW-1185">Reference proteome</keyword>
<proteinExistence type="predicted"/>
<dbReference type="Pfam" id="PF13400">
    <property type="entry name" value="Tad"/>
    <property type="match status" value="1"/>
</dbReference>
<dbReference type="InterPro" id="IPR036465">
    <property type="entry name" value="vWFA_dom_sf"/>
</dbReference>
<accession>A0ABU6HEZ4</accession>
<keyword evidence="1" id="KW-0472">Membrane</keyword>
<dbReference type="Gene3D" id="3.40.50.410">
    <property type="entry name" value="von Willebrand factor, type A domain"/>
    <property type="match status" value="1"/>
</dbReference>
<dbReference type="EMBL" id="JAYLLH010000003">
    <property type="protein sequence ID" value="MEC3860244.1"/>
    <property type="molecule type" value="Genomic_DNA"/>
</dbReference>
<organism evidence="3 4">
    <name type="scientific">Mesobacterium hydrothermale</name>
    <dbReference type="NCBI Taxonomy" id="3111907"/>
    <lineage>
        <taxon>Bacteria</taxon>
        <taxon>Pseudomonadati</taxon>
        <taxon>Pseudomonadota</taxon>
        <taxon>Alphaproteobacteria</taxon>
        <taxon>Rhodobacterales</taxon>
        <taxon>Roseobacteraceae</taxon>
        <taxon>Mesobacterium</taxon>
    </lineage>
</organism>
<dbReference type="SUPFAM" id="SSF53300">
    <property type="entry name" value="vWA-like"/>
    <property type="match status" value="1"/>
</dbReference>
<dbReference type="InterPro" id="IPR028087">
    <property type="entry name" value="Tad_N"/>
</dbReference>
<comment type="caution">
    <text evidence="3">The sequence shown here is derived from an EMBL/GenBank/DDBJ whole genome shotgun (WGS) entry which is preliminary data.</text>
</comment>
<keyword evidence="1" id="KW-0812">Transmembrane</keyword>
<gene>
    <name evidence="3" type="ORF">VK792_03025</name>
</gene>
<feature type="domain" description="Putative Flp pilus-assembly TadG-like N-terminal" evidence="2">
    <location>
        <begin position="6"/>
        <end position="52"/>
    </location>
</feature>
<sequence length="514" mass="56577">MREESGSMTHMALATIMIMMAFGGIGIDMIHAELKRTRIQATLDRAVLAGAALDNELGGEEVVEDYFAKMGIADTLVSVDDRSGVNFRRVSAVANDTLAANFSQFIGVDHFEIDASGTAEQQARNVEISLVLDISASMGFNNRLPNLQDAAEVFLDTVMDDTYPDAVSVSLVPYSEHVSVGLEVARHMNVDWEHPFSFCIEMPDNEVRQADLDLNRTYDQAQAYQWNLFGSLNDLDTPVCPNADWAEVTPLSNDHQALVDQINAFVPQAGTSIFLGMKWGVALLDPSARPLVRDLADDGIVPNAFRDRPMNYGREDTMKHIVLMTDGENGESYRISSDRYDPIVASLADVEAMVANGAAETGGMENVYSCSGDEWWKDGHPDCDAGSGNNTPFDPDPLAVWDTNGDGITASTWSGQNFWYFLVNFVLDPFSWGDWYQQKYSQGQGDWLLQQACDAAKAQNITVWTIAFETTSHGEQVMRQCASSSAHYFEADGTDLSSIFAAIGRSIKQVRLTQ</sequence>
<evidence type="ECO:0000256" key="1">
    <source>
        <dbReference type="SAM" id="Phobius"/>
    </source>
</evidence>
<protein>
    <submittedName>
        <fullName evidence="3">Tad domain-containing protein</fullName>
    </submittedName>
</protein>
<dbReference type="Proteomes" id="UP001348149">
    <property type="component" value="Unassembled WGS sequence"/>
</dbReference>
<reference evidence="3 4" key="1">
    <citation type="submission" date="2024-01" db="EMBL/GenBank/DDBJ databases">
        <title>Mesobacterium rodlantinim sp. nov., isolated from shallow sea hydrothermal systems off Kueishantao Island.</title>
        <authorList>
            <person name="Su Z."/>
            <person name="Tang K."/>
        </authorList>
    </citation>
    <scope>NUCLEOTIDE SEQUENCE [LARGE SCALE GENOMIC DNA]</scope>
    <source>
        <strain evidence="3 4">TK19101</strain>
    </source>
</reference>
<dbReference type="RefSeq" id="WP_326295871.1">
    <property type="nucleotide sequence ID" value="NZ_JAYLLH010000003.1"/>
</dbReference>